<reference evidence="1 2" key="1">
    <citation type="journal article" date="2019" name="Int. J. Syst. Evol. Microbiol.">
        <title>The Global Catalogue of Microorganisms (GCM) 10K type strain sequencing project: providing services to taxonomists for standard genome sequencing and annotation.</title>
        <authorList>
            <consortium name="The Broad Institute Genomics Platform"/>
            <consortium name="The Broad Institute Genome Sequencing Center for Infectious Disease"/>
            <person name="Wu L."/>
            <person name="Ma J."/>
        </authorList>
    </citation>
    <scope>NUCLEOTIDE SEQUENCE [LARGE SCALE GENOMIC DNA]</scope>
    <source>
        <strain evidence="1 2">JCM 13002</strain>
    </source>
</reference>
<dbReference type="EMBL" id="BAAALD010000004">
    <property type="protein sequence ID" value="GAA1070826.1"/>
    <property type="molecule type" value="Genomic_DNA"/>
</dbReference>
<evidence type="ECO:0000313" key="1">
    <source>
        <dbReference type="EMBL" id="GAA1070826.1"/>
    </source>
</evidence>
<sequence length="130" mass="13049">MLLPPENARFVTGPVPPLLLLGAAPFHAALPVLADGPDGKMPICAGWTLVPSLIMCVVDGPGEAGCVIPTLTSPGDPEEAAYIDAWCAEAAEAGGAVVVSLDAMPEQVDWAEVFGGDAARGGFVALAALA</sequence>
<evidence type="ECO:0000313" key="2">
    <source>
        <dbReference type="Proteomes" id="UP001499987"/>
    </source>
</evidence>
<keyword evidence="2" id="KW-1185">Reference proteome</keyword>
<accession>A0ABN1TAC2</accession>
<organism evidence="1 2">
    <name type="scientific">Kitasatospora arboriphila</name>
    <dbReference type="NCBI Taxonomy" id="258052"/>
    <lineage>
        <taxon>Bacteria</taxon>
        <taxon>Bacillati</taxon>
        <taxon>Actinomycetota</taxon>
        <taxon>Actinomycetes</taxon>
        <taxon>Kitasatosporales</taxon>
        <taxon>Streptomycetaceae</taxon>
        <taxon>Kitasatospora</taxon>
    </lineage>
</organism>
<dbReference type="Proteomes" id="UP001499987">
    <property type="component" value="Unassembled WGS sequence"/>
</dbReference>
<comment type="caution">
    <text evidence="1">The sequence shown here is derived from an EMBL/GenBank/DDBJ whole genome shotgun (WGS) entry which is preliminary data.</text>
</comment>
<protein>
    <submittedName>
        <fullName evidence="1">Uncharacterized protein</fullName>
    </submittedName>
</protein>
<name>A0ABN1TAC2_9ACTN</name>
<dbReference type="RefSeq" id="WP_344621976.1">
    <property type="nucleotide sequence ID" value="NZ_BAAALD010000004.1"/>
</dbReference>
<proteinExistence type="predicted"/>
<gene>
    <name evidence="1" type="ORF">GCM10009663_07210</name>
</gene>